<dbReference type="InterPro" id="IPR011992">
    <property type="entry name" value="EF-hand-dom_pair"/>
</dbReference>
<keyword evidence="6 10" id="KW-0863">Zinc-finger</keyword>
<dbReference type="PANTHER" id="PTHR12268">
    <property type="entry name" value="E3 UBIQUITIN-PROTEIN LIGASE KCMF1"/>
    <property type="match status" value="1"/>
</dbReference>
<dbReference type="PANTHER" id="PTHR12268:SF18">
    <property type="entry name" value="DYSTROTELIN"/>
    <property type="match status" value="1"/>
</dbReference>
<dbReference type="FunFam" id="3.40.50.720:FF:000636">
    <property type="entry name" value="Glyceraldehyde-3-phosphate dehydrogenase 2, cytosolic"/>
    <property type="match status" value="1"/>
</dbReference>
<reference evidence="12" key="1">
    <citation type="submission" date="2020-03" db="EMBL/GenBank/DDBJ databases">
        <title>Studies in the Genomics of Life Span.</title>
        <authorList>
            <person name="Glass D."/>
        </authorList>
    </citation>
    <scope>NUCLEOTIDE SEQUENCE</scope>
    <source>
        <strain evidence="12">LTLLF</strain>
        <tissue evidence="12">Muscle</tissue>
    </source>
</reference>
<evidence type="ECO:0000259" key="11">
    <source>
        <dbReference type="PROSITE" id="PS50135"/>
    </source>
</evidence>
<keyword evidence="7" id="KW-0862">Zinc</keyword>
<dbReference type="Pfam" id="PF00569">
    <property type="entry name" value="ZZ"/>
    <property type="match status" value="1"/>
</dbReference>
<comment type="catalytic activity">
    <reaction evidence="9">
        <text>D-glyceraldehyde 3-phosphate + phosphate + NAD(+) = (2R)-3-phospho-glyceroyl phosphate + NADH + H(+)</text>
        <dbReference type="Rhea" id="RHEA:10300"/>
        <dbReference type="ChEBI" id="CHEBI:15378"/>
        <dbReference type="ChEBI" id="CHEBI:43474"/>
        <dbReference type="ChEBI" id="CHEBI:57540"/>
        <dbReference type="ChEBI" id="CHEBI:57604"/>
        <dbReference type="ChEBI" id="CHEBI:57945"/>
        <dbReference type="ChEBI" id="CHEBI:59776"/>
        <dbReference type="EC" id="1.2.1.12"/>
    </reaction>
</comment>
<keyword evidence="8" id="KW-0324">Glycolysis</keyword>
<dbReference type="CDD" id="cd02334">
    <property type="entry name" value="ZZ_dystrophin"/>
    <property type="match status" value="1"/>
</dbReference>
<dbReference type="GO" id="GO:0008270">
    <property type="term" value="F:zinc ion binding"/>
    <property type="evidence" value="ECO:0007669"/>
    <property type="project" value="UniProtKB-KW"/>
</dbReference>
<feature type="domain" description="ZZ-type" evidence="11">
    <location>
        <begin position="216"/>
        <end position="272"/>
    </location>
</feature>
<dbReference type="Gene3D" id="3.30.360.10">
    <property type="entry name" value="Dihydrodipicolinate Reductase, domain 2"/>
    <property type="match status" value="1"/>
</dbReference>
<comment type="caution">
    <text evidence="12">The sequence shown here is derived from an EMBL/GenBank/DDBJ whole genome shotgun (WGS) entry which is preliminary data.</text>
</comment>
<dbReference type="InterPro" id="IPR000433">
    <property type="entry name" value="Znf_ZZ"/>
</dbReference>
<evidence type="ECO:0000256" key="9">
    <source>
        <dbReference type="ARBA" id="ARBA00047698"/>
    </source>
</evidence>
<accession>A0A8J6GCP0</accession>
<dbReference type="GO" id="GO:0045202">
    <property type="term" value="C:synapse"/>
    <property type="evidence" value="ECO:0007669"/>
    <property type="project" value="GOC"/>
</dbReference>
<evidence type="ECO:0000256" key="2">
    <source>
        <dbReference type="ARBA" id="ARBA00004869"/>
    </source>
</evidence>
<evidence type="ECO:0000256" key="1">
    <source>
        <dbReference type="ARBA" id="ARBA00004496"/>
    </source>
</evidence>
<dbReference type="SUPFAM" id="SSF47473">
    <property type="entry name" value="EF-hand"/>
    <property type="match status" value="2"/>
</dbReference>
<dbReference type="PROSITE" id="PS01357">
    <property type="entry name" value="ZF_ZZ_1"/>
    <property type="match status" value="1"/>
</dbReference>
<dbReference type="Gene3D" id="3.40.50.720">
    <property type="entry name" value="NAD(P)-binding Rossmann-like Domain"/>
    <property type="match status" value="1"/>
</dbReference>
<proteinExistence type="predicted"/>
<protein>
    <recommendedName>
        <fullName evidence="3">glyceraldehyde-3-phosphate dehydrogenase (phosphorylating)</fullName>
        <ecNumber evidence="3">1.2.1.12</ecNumber>
    </recommendedName>
</protein>
<dbReference type="AlphaFoldDB" id="A0A8J6GCP0"/>
<dbReference type="SUPFAM" id="SSF57850">
    <property type="entry name" value="RING/U-box"/>
    <property type="match status" value="1"/>
</dbReference>
<dbReference type="GO" id="GO:0099536">
    <property type="term" value="P:synaptic signaling"/>
    <property type="evidence" value="ECO:0007669"/>
    <property type="project" value="TreeGrafter"/>
</dbReference>
<dbReference type="Gene3D" id="1.10.238.10">
    <property type="entry name" value="EF-hand"/>
    <property type="match status" value="1"/>
</dbReference>
<dbReference type="InterPro" id="IPR050774">
    <property type="entry name" value="KCMF1/Dystrophin"/>
</dbReference>
<evidence type="ECO:0000256" key="6">
    <source>
        <dbReference type="ARBA" id="ARBA00022771"/>
    </source>
</evidence>
<dbReference type="SMART" id="SM00291">
    <property type="entry name" value="ZnF_ZZ"/>
    <property type="match status" value="1"/>
</dbReference>
<dbReference type="Proteomes" id="UP000710432">
    <property type="component" value="Unassembled WGS sequence"/>
</dbReference>
<keyword evidence="5" id="KW-0479">Metal-binding</keyword>
<comment type="subcellular location">
    <subcellularLocation>
        <location evidence="1">Cytoplasm</location>
    </subcellularLocation>
</comment>
<dbReference type="InterPro" id="IPR015154">
    <property type="entry name" value="EF-hand_dom_typ2"/>
</dbReference>
<evidence type="ECO:0000313" key="12">
    <source>
        <dbReference type="EMBL" id="KAH0507363.1"/>
    </source>
</evidence>
<evidence type="ECO:0000313" key="13">
    <source>
        <dbReference type="Proteomes" id="UP000710432"/>
    </source>
</evidence>
<dbReference type="Pfam" id="PF09069">
    <property type="entry name" value="EF-hand_3"/>
    <property type="match status" value="1"/>
</dbReference>
<dbReference type="EC" id="1.2.1.12" evidence="3"/>
<evidence type="ECO:0000256" key="7">
    <source>
        <dbReference type="ARBA" id="ARBA00022833"/>
    </source>
</evidence>
<dbReference type="GO" id="GO:0005737">
    <property type="term" value="C:cytoplasm"/>
    <property type="evidence" value="ECO:0007669"/>
    <property type="project" value="UniProtKB-SubCell"/>
</dbReference>
<organism evidence="12 13">
    <name type="scientific">Microtus ochrogaster</name>
    <name type="common">Prairie vole</name>
    <dbReference type="NCBI Taxonomy" id="79684"/>
    <lineage>
        <taxon>Eukaryota</taxon>
        <taxon>Metazoa</taxon>
        <taxon>Chordata</taxon>
        <taxon>Craniata</taxon>
        <taxon>Vertebrata</taxon>
        <taxon>Euteleostomi</taxon>
        <taxon>Mammalia</taxon>
        <taxon>Eutheria</taxon>
        <taxon>Euarchontoglires</taxon>
        <taxon>Glires</taxon>
        <taxon>Rodentia</taxon>
        <taxon>Myomorpha</taxon>
        <taxon>Muroidea</taxon>
        <taxon>Cricetidae</taxon>
        <taxon>Arvicolinae</taxon>
        <taxon>Microtus</taxon>
    </lineage>
</organism>
<evidence type="ECO:0000256" key="10">
    <source>
        <dbReference type="PROSITE-ProRule" id="PRU00228"/>
    </source>
</evidence>
<dbReference type="PROSITE" id="PS50135">
    <property type="entry name" value="ZF_ZZ_2"/>
    <property type="match status" value="1"/>
</dbReference>
<keyword evidence="4" id="KW-0963">Cytoplasm</keyword>
<dbReference type="GO" id="GO:0004365">
    <property type="term" value="F:glyceraldehyde-3-phosphate dehydrogenase (NAD+) (phosphorylating) activity"/>
    <property type="evidence" value="ECO:0007669"/>
    <property type="project" value="UniProtKB-EC"/>
</dbReference>
<sequence>MICWLSLIHHPSAGKPFAENAASFLVTRTVLPSVPPSQEIDEMEPRKQVDLMDSSLIQQVLSCGQFGESMETSLSVQQLFGELQELFQRTGMGKPAQVHPQAPELTLSLLVAMYDSKGSGSLRIQPVAAALVALSGDSPLTKYRAFFQLYAENNRRGSDSRARMTRRALRAFLTDLQQVLSSGIKEEKFLSWLQSEPLILLWLPTCYRLSASEMLTHPVRCSTCRTFPIVGLRYRCLKCLNFDICQPCFLSGLHNKPHQKPHTVVEQCVQMSAKESTKLLLKSLRNSLPQRPDRTRALGRQWLLNQLSPPDAARLCLEYKSPKAPASVRPSGAVKATATERPRYLCQRLPTAPQANDNPHHQTIVSFKKELWRTHDSINALHRERSDSHSSTFNAGAGIALNDNFVKLISWYDNEFGYSNRVVDLMAYMASKE</sequence>
<evidence type="ECO:0000256" key="5">
    <source>
        <dbReference type="ARBA" id="ARBA00022723"/>
    </source>
</evidence>
<dbReference type="Gene3D" id="3.30.60.90">
    <property type="match status" value="1"/>
</dbReference>
<dbReference type="GO" id="GO:0005886">
    <property type="term" value="C:plasma membrane"/>
    <property type="evidence" value="ECO:0007669"/>
    <property type="project" value="TreeGrafter"/>
</dbReference>
<evidence type="ECO:0000256" key="4">
    <source>
        <dbReference type="ARBA" id="ARBA00022490"/>
    </source>
</evidence>
<dbReference type="InterPro" id="IPR043145">
    <property type="entry name" value="Znf_ZZ_sf"/>
</dbReference>
<name>A0A8J6GCP0_MICOH</name>
<comment type="pathway">
    <text evidence="2">Carbohydrate degradation; glycolysis; pyruvate from D-glyceraldehyde 3-phosphate: step 1/5.</text>
</comment>
<gene>
    <name evidence="12" type="ORF">LTLLF_168475</name>
</gene>
<dbReference type="GO" id="GO:0006096">
    <property type="term" value="P:glycolytic process"/>
    <property type="evidence" value="ECO:0007669"/>
    <property type="project" value="UniProtKB-KW"/>
</dbReference>
<evidence type="ECO:0000256" key="8">
    <source>
        <dbReference type="ARBA" id="ARBA00023152"/>
    </source>
</evidence>
<dbReference type="EMBL" id="JAATJU010023600">
    <property type="protein sequence ID" value="KAH0507363.1"/>
    <property type="molecule type" value="Genomic_DNA"/>
</dbReference>
<evidence type="ECO:0000256" key="3">
    <source>
        <dbReference type="ARBA" id="ARBA00013119"/>
    </source>
</evidence>
<dbReference type="SUPFAM" id="SSF55347">
    <property type="entry name" value="Glyceraldehyde-3-phosphate dehydrogenase-like, C-terminal domain"/>
    <property type="match status" value="1"/>
</dbReference>